<dbReference type="SMART" id="SM00355">
    <property type="entry name" value="ZnF_C2H2"/>
    <property type="match status" value="5"/>
</dbReference>
<dbReference type="GO" id="GO:0008270">
    <property type="term" value="F:zinc ion binding"/>
    <property type="evidence" value="ECO:0007669"/>
    <property type="project" value="UniProtKB-KW"/>
</dbReference>
<evidence type="ECO:0000256" key="6">
    <source>
        <dbReference type="ARBA" id="ARBA00022771"/>
    </source>
</evidence>
<accession>A0A3P8W352</accession>
<evidence type="ECO:0000256" key="3">
    <source>
        <dbReference type="ARBA" id="ARBA00022491"/>
    </source>
</evidence>
<dbReference type="FunFam" id="3.30.160.60:FF:000651">
    <property type="entry name" value="Putative zinc finger protein 653"/>
    <property type="match status" value="1"/>
</dbReference>
<dbReference type="GO" id="GO:0003712">
    <property type="term" value="F:transcription coregulator activity"/>
    <property type="evidence" value="ECO:0007669"/>
    <property type="project" value="TreeGrafter"/>
</dbReference>
<evidence type="ECO:0000256" key="2">
    <source>
        <dbReference type="ARBA" id="ARBA00006991"/>
    </source>
</evidence>
<dbReference type="AlphaFoldDB" id="A0A3P8W352"/>
<feature type="domain" description="C2H2-type" evidence="19">
    <location>
        <begin position="495"/>
        <end position="523"/>
    </location>
</feature>
<keyword evidence="10" id="KW-0804">Transcription</keyword>
<feature type="domain" description="C2H2-type" evidence="19">
    <location>
        <begin position="407"/>
        <end position="436"/>
    </location>
</feature>
<comment type="subcellular location">
    <subcellularLocation>
        <location evidence="1">Nucleus</location>
    </subcellularLocation>
</comment>
<dbReference type="GO" id="GO:0005634">
    <property type="term" value="C:nucleus"/>
    <property type="evidence" value="ECO:0007669"/>
    <property type="project" value="UniProtKB-SubCell"/>
</dbReference>
<comment type="similarity">
    <text evidence="2">Belongs to the krueppel C2H2-type zinc-finger protein family.</text>
</comment>
<evidence type="ECO:0000256" key="14">
    <source>
        <dbReference type="ARBA" id="ARBA00068372"/>
    </source>
</evidence>
<evidence type="ECO:0000256" key="17">
    <source>
        <dbReference type="PROSITE-ProRule" id="PRU00042"/>
    </source>
</evidence>
<feature type="region of interest" description="Disordered" evidence="18">
    <location>
        <begin position="321"/>
        <end position="347"/>
    </location>
</feature>
<reference evidence="20" key="3">
    <citation type="submission" date="2025-09" db="UniProtKB">
        <authorList>
            <consortium name="Ensembl"/>
        </authorList>
    </citation>
    <scope>IDENTIFICATION</scope>
</reference>
<reference evidence="20" key="2">
    <citation type="submission" date="2025-08" db="UniProtKB">
        <authorList>
            <consortium name="Ensembl"/>
        </authorList>
    </citation>
    <scope>IDENTIFICATION</scope>
</reference>
<dbReference type="InterPro" id="IPR036236">
    <property type="entry name" value="Znf_C2H2_sf"/>
</dbReference>
<dbReference type="PROSITE" id="PS00028">
    <property type="entry name" value="ZINC_FINGER_C2H2_1"/>
    <property type="match status" value="5"/>
</dbReference>
<evidence type="ECO:0000256" key="8">
    <source>
        <dbReference type="ARBA" id="ARBA00023015"/>
    </source>
</evidence>
<evidence type="ECO:0000256" key="16">
    <source>
        <dbReference type="ARBA" id="ARBA00078486"/>
    </source>
</evidence>
<name>A0A3P8W352_CYNSE</name>
<dbReference type="GO" id="GO:0006357">
    <property type="term" value="P:regulation of transcription by RNA polymerase II"/>
    <property type="evidence" value="ECO:0007669"/>
    <property type="project" value="TreeGrafter"/>
</dbReference>
<evidence type="ECO:0000256" key="12">
    <source>
        <dbReference type="ARBA" id="ARBA00054837"/>
    </source>
</evidence>
<evidence type="ECO:0000256" key="9">
    <source>
        <dbReference type="ARBA" id="ARBA00023125"/>
    </source>
</evidence>
<dbReference type="InterPro" id="IPR051061">
    <property type="entry name" value="Zinc_finger_trans_reg"/>
</dbReference>
<evidence type="ECO:0000256" key="18">
    <source>
        <dbReference type="SAM" id="MobiDB-lite"/>
    </source>
</evidence>
<dbReference type="InParanoid" id="A0A3P8W352"/>
<sequence>MAHSLADLDVPMDADQPGEFGKEVLRRCRGRPRLTDSDRAQRRLESRKKYDVRRVYLGESHKLWSELRRRTSLSDAGLAEYLILLNSTYGEKYLQKYNRLVVPVNLRKRRRDRSSSLRNLVYWYLEHSGYCPHEPQLKALEPQPNLSTAAVWQCQSNHSFVQYLFSPLRGASESEQEEDVNGDSDAAKADLLISSSRRKKSRDENKQFKGQLKGQLTLSWLSVLEQCECNKHQGLPSSTSAGPGADRDETKHSTQFFFHFGMKSFLHLYFVTQLIIITGSSYEALATEGIQLNMSGGNIEEVTCTVIGGVNYDQVCPHDSGIKPAEDEDSLSDDRERQKSSRSVAPVNTSTQVYETGFRDSTSSFSSTADGMLKMFHCPYEGCSQVYVAISSFQNHVNLVHRKGRTKVCPHPGCGKKFYLSNHLHRHMIIHSGVRDFICETCGKSFKRKNHLEVHRRTHTGETPLQCEICGYQCRQRASLNWHMKKHTSEAHYNFTCDFCDKRFEKLDSVKFHKLKSHPDKQTT</sequence>
<dbReference type="Proteomes" id="UP000265120">
    <property type="component" value="Chromosome 17"/>
</dbReference>
<dbReference type="STRING" id="244447.ENSCSEP00000020021"/>
<evidence type="ECO:0000256" key="10">
    <source>
        <dbReference type="ARBA" id="ARBA00023163"/>
    </source>
</evidence>
<feature type="domain" description="C2H2-type" evidence="19">
    <location>
        <begin position="437"/>
        <end position="464"/>
    </location>
</feature>
<dbReference type="GO" id="GO:0003677">
    <property type="term" value="F:DNA binding"/>
    <property type="evidence" value="ECO:0007669"/>
    <property type="project" value="UniProtKB-KW"/>
</dbReference>
<keyword evidence="5" id="KW-0677">Repeat</keyword>
<dbReference type="OMA" id="CAVMEGV"/>
<dbReference type="InterPro" id="IPR013087">
    <property type="entry name" value="Znf_C2H2_type"/>
</dbReference>
<keyword evidence="7" id="KW-0862">Zinc</keyword>
<dbReference type="Pfam" id="PF00096">
    <property type="entry name" value="zf-C2H2"/>
    <property type="match status" value="2"/>
</dbReference>
<dbReference type="Gene3D" id="3.30.160.60">
    <property type="entry name" value="Classic Zinc Finger"/>
    <property type="match status" value="4"/>
</dbReference>
<comment type="function">
    <text evidence="12">Transcriptional repressor. May repress NR5A1, PPARG, NR1H3, NR4A2, ESR1 and NR3C1 transcriptional activity.</text>
</comment>
<dbReference type="Ensembl" id="ENSCSET00000020268.1">
    <property type="protein sequence ID" value="ENSCSEP00000020021.1"/>
    <property type="gene ID" value="ENSCSEG00000012787.1"/>
</dbReference>
<dbReference type="PROSITE" id="PS50157">
    <property type="entry name" value="ZINC_FINGER_C2H2_2"/>
    <property type="match status" value="4"/>
</dbReference>
<evidence type="ECO:0000313" key="20">
    <source>
        <dbReference type="Ensembl" id="ENSCSEP00000020021.1"/>
    </source>
</evidence>
<dbReference type="FunFam" id="3.30.160.60:FF:000685">
    <property type="entry name" value="Zinc finger protein 653"/>
    <property type="match status" value="1"/>
</dbReference>
<keyword evidence="4" id="KW-0479">Metal-binding</keyword>
<keyword evidence="3" id="KW-0678">Repressor</keyword>
<dbReference type="SUPFAM" id="SSF57667">
    <property type="entry name" value="beta-beta-alpha zinc fingers"/>
    <property type="match status" value="2"/>
</dbReference>
<keyword evidence="11" id="KW-0539">Nucleus</keyword>
<dbReference type="PANTHER" id="PTHR46179:SF9">
    <property type="entry name" value="ZINC FINGER PROTEIN 653"/>
    <property type="match status" value="1"/>
</dbReference>
<evidence type="ECO:0000256" key="4">
    <source>
        <dbReference type="ARBA" id="ARBA00022723"/>
    </source>
</evidence>
<comment type="subunit">
    <text evidence="13">Interacts with NR5A1.</text>
</comment>
<dbReference type="Pfam" id="PF13912">
    <property type="entry name" value="zf-C2H2_6"/>
    <property type="match status" value="1"/>
</dbReference>
<protein>
    <recommendedName>
        <fullName evidence="14">Zinc finger protein 653</fullName>
    </recommendedName>
    <alternativeName>
        <fullName evidence="16">67 kDa zinc finger protein</fullName>
    </alternativeName>
    <alternativeName>
        <fullName evidence="15">Zinc finger protein Zip67</fullName>
    </alternativeName>
</protein>
<evidence type="ECO:0000256" key="13">
    <source>
        <dbReference type="ARBA" id="ARBA00065419"/>
    </source>
</evidence>
<evidence type="ECO:0000256" key="5">
    <source>
        <dbReference type="ARBA" id="ARBA00022737"/>
    </source>
</evidence>
<evidence type="ECO:0000256" key="11">
    <source>
        <dbReference type="ARBA" id="ARBA00023242"/>
    </source>
</evidence>
<keyword evidence="21" id="KW-1185">Reference proteome</keyword>
<evidence type="ECO:0000259" key="19">
    <source>
        <dbReference type="PROSITE" id="PS50157"/>
    </source>
</evidence>
<evidence type="ECO:0000256" key="1">
    <source>
        <dbReference type="ARBA" id="ARBA00004123"/>
    </source>
</evidence>
<evidence type="ECO:0000313" key="21">
    <source>
        <dbReference type="Proteomes" id="UP000265120"/>
    </source>
</evidence>
<proteinExistence type="inferred from homology"/>
<dbReference type="FunFam" id="3.30.160.60:FF:000183">
    <property type="entry name" value="E3 ubiquitin-protein ligase ZFP91"/>
    <property type="match status" value="1"/>
</dbReference>
<organism evidence="20 21">
    <name type="scientific">Cynoglossus semilaevis</name>
    <name type="common">Tongue sole</name>
    <dbReference type="NCBI Taxonomy" id="244447"/>
    <lineage>
        <taxon>Eukaryota</taxon>
        <taxon>Metazoa</taxon>
        <taxon>Chordata</taxon>
        <taxon>Craniata</taxon>
        <taxon>Vertebrata</taxon>
        <taxon>Euteleostomi</taxon>
        <taxon>Actinopterygii</taxon>
        <taxon>Neopterygii</taxon>
        <taxon>Teleostei</taxon>
        <taxon>Neoteleostei</taxon>
        <taxon>Acanthomorphata</taxon>
        <taxon>Carangaria</taxon>
        <taxon>Pleuronectiformes</taxon>
        <taxon>Pleuronectoidei</taxon>
        <taxon>Cynoglossidae</taxon>
        <taxon>Cynoglossinae</taxon>
        <taxon>Cynoglossus</taxon>
    </lineage>
</organism>
<dbReference type="GeneTree" id="ENSGT00940000160257"/>
<dbReference type="PANTHER" id="PTHR46179">
    <property type="entry name" value="ZINC FINGER PROTEIN"/>
    <property type="match status" value="1"/>
</dbReference>
<keyword evidence="6 17" id="KW-0863">Zinc-finger</keyword>
<keyword evidence="8" id="KW-0805">Transcription regulation</keyword>
<feature type="domain" description="C2H2-type" evidence="19">
    <location>
        <begin position="465"/>
        <end position="492"/>
    </location>
</feature>
<evidence type="ECO:0000256" key="7">
    <source>
        <dbReference type="ARBA" id="ARBA00022833"/>
    </source>
</evidence>
<evidence type="ECO:0000256" key="15">
    <source>
        <dbReference type="ARBA" id="ARBA00077301"/>
    </source>
</evidence>
<keyword evidence="9" id="KW-0238">DNA-binding</keyword>
<reference evidence="20 21" key="1">
    <citation type="journal article" date="2014" name="Nat. Genet.">
        <title>Whole-genome sequence of a flatfish provides insights into ZW sex chromosome evolution and adaptation to a benthic lifestyle.</title>
        <authorList>
            <person name="Chen S."/>
            <person name="Zhang G."/>
            <person name="Shao C."/>
            <person name="Huang Q."/>
            <person name="Liu G."/>
            <person name="Zhang P."/>
            <person name="Song W."/>
            <person name="An N."/>
            <person name="Chalopin D."/>
            <person name="Volff J.N."/>
            <person name="Hong Y."/>
            <person name="Li Q."/>
            <person name="Sha Z."/>
            <person name="Zhou H."/>
            <person name="Xie M."/>
            <person name="Yu Q."/>
            <person name="Liu Y."/>
            <person name="Xiang H."/>
            <person name="Wang N."/>
            <person name="Wu K."/>
            <person name="Yang C."/>
            <person name="Zhou Q."/>
            <person name="Liao X."/>
            <person name="Yang L."/>
            <person name="Hu Q."/>
            <person name="Zhang J."/>
            <person name="Meng L."/>
            <person name="Jin L."/>
            <person name="Tian Y."/>
            <person name="Lian J."/>
            <person name="Yang J."/>
            <person name="Miao G."/>
            <person name="Liu S."/>
            <person name="Liang Z."/>
            <person name="Yan F."/>
            <person name="Li Y."/>
            <person name="Sun B."/>
            <person name="Zhang H."/>
            <person name="Zhang J."/>
            <person name="Zhu Y."/>
            <person name="Du M."/>
            <person name="Zhao Y."/>
            <person name="Schartl M."/>
            <person name="Tang Q."/>
            <person name="Wang J."/>
        </authorList>
    </citation>
    <scope>NUCLEOTIDE SEQUENCE</scope>
</reference>